<keyword evidence="3" id="KW-1185">Reference proteome</keyword>
<evidence type="ECO:0000256" key="1">
    <source>
        <dbReference type="SAM" id="MobiDB-lite"/>
    </source>
</evidence>
<feature type="region of interest" description="Disordered" evidence="1">
    <location>
        <begin position="454"/>
        <end position="473"/>
    </location>
</feature>
<dbReference type="Proteomes" id="UP000284706">
    <property type="component" value="Unassembled WGS sequence"/>
</dbReference>
<gene>
    <name evidence="2" type="ORF">CVT26_001543</name>
</gene>
<evidence type="ECO:0000313" key="3">
    <source>
        <dbReference type="Proteomes" id="UP000284706"/>
    </source>
</evidence>
<comment type="caution">
    <text evidence="2">The sequence shown here is derived from an EMBL/GenBank/DDBJ whole genome shotgun (WGS) entry which is preliminary data.</text>
</comment>
<accession>A0A409WW07</accession>
<name>A0A409WW07_9AGAR</name>
<proteinExistence type="predicted"/>
<dbReference type="STRING" id="231916.A0A409WW07"/>
<dbReference type="EMBL" id="NHYE01004720">
    <property type="protein sequence ID" value="PPQ82659.1"/>
    <property type="molecule type" value="Genomic_DNA"/>
</dbReference>
<organism evidence="2 3">
    <name type="scientific">Gymnopilus dilepis</name>
    <dbReference type="NCBI Taxonomy" id="231916"/>
    <lineage>
        <taxon>Eukaryota</taxon>
        <taxon>Fungi</taxon>
        <taxon>Dikarya</taxon>
        <taxon>Basidiomycota</taxon>
        <taxon>Agaricomycotina</taxon>
        <taxon>Agaricomycetes</taxon>
        <taxon>Agaricomycetidae</taxon>
        <taxon>Agaricales</taxon>
        <taxon>Agaricineae</taxon>
        <taxon>Hymenogastraceae</taxon>
        <taxon>Gymnopilus</taxon>
    </lineage>
</organism>
<dbReference type="InParanoid" id="A0A409WW07"/>
<dbReference type="OrthoDB" id="2846898at2759"/>
<reference evidence="2 3" key="1">
    <citation type="journal article" date="2018" name="Evol. Lett.">
        <title>Horizontal gene cluster transfer increased hallucinogenic mushroom diversity.</title>
        <authorList>
            <person name="Reynolds H.T."/>
            <person name="Vijayakumar V."/>
            <person name="Gluck-Thaler E."/>
            <person name="Korotkin H.B."/>
            <person name="Matheny P.B."/>
            <person name="Slot J.C."/>
        </authorList>
    </citation>
    <scope>NUCLEOTIDE SEQUENCE [LARGE SCALE GENOMIC DNA]</scope>
    <source>
        <strain evidence="2 3">SRW20</strain>
    </source>
</reference>
<protein>
    <submittedName>
        <fullName evidence="2">Uncharacterized protein</fullName>
    </submittedName>
</protein>
<sequence length="600" mass="66397">MAFFSPALPLDIFTTIIEFLGPFEVEVEVDDDDDLHALRALSLSCKLLTPLCQRAIFKRVNLCNRRLYNPRSWGPAPLIQPFAELVSSSTSKHLGTYVLHLSYQAQGGEWTSFYLSTILPSLTSLRSLHFSYIVHENRPFDFNYLITDTNPHAPAFRNALEAQLRSTHLLQVTVPNMRNFPFRAFVDKASLIDLVEDAPFSVELSVVSLKATPEVSLYIPVRRYAVGSISWPRKIPDVSIAGQTCLSPPSVGIPPLDVSVTKSVSICVKEQINVVEAEKVIRCAARGLEELNYEGTFGSFCIWRHCYVELHTTFFNLYFFFFAVKEAPWLCGFAQALLSSSTASASLSLTTLVLSHTSDSDPDPLSYITDELALLSSNPTTSNPTSTTPHPSLTSTLPHLHTLSLSLTLSLTHAPLPAKSLHKLDEVLSDRRRFPCLKELCIDITVIKRGRWDENANRNGTGEEEGASPPILLPLSSSDASVVAVDATRADANRHVSGRTAHVEAVDVQAVDVQEAEEEKEARFVQSLLDDFEAQHRACLPRLTTVSKGRQSHNAGGSLSSAPAPASVELHYTSVLREMYDDEDEDEDDGYMGFEIWEGD</sequence>
<dbReference type="AlphaFoldDB" id="A0A409WW07"/>
<evidence type="ECO:0000313" key="2">
    <source>
        <dbReference type="EMBL" id="PPQ82659.1"/>
    </source>
</evidence>